<dbReference type="PATRIC" id="fig|29290.4.peg.4183"/>
<dbReference type="PANTHER" id="PTHR42749:SF1">
    <property type="entry name" value="CELL SHAPE-DETERMINING PROTEIN MREB"/>
    <property type="match status" value="1"/>
</dbReference>
<dbReference type="Proteomes" id="UP000033423">
    <property type="component" value="Unassembled WGS sequence"/>
</dbReference>
<dbReference type="Pfam" id="PF00012">
    <property type="entry name" value="HSP70"/>
    <property type="match status" value="1"/>
</dbReference>
<dbReference type="PROSITE" id="PS00297">
    <property type="entry name" value="HSP70_1"/>
    <property type="match status" value="1"/>
</dbReference>
<evidence type="ECO:0000256" key="3">
    <source>
        <dbReference type="ARBA" id="ARBA00022840"/>
    </source>
</evidence>
<dbReference type="EMBL" id="LACI01001351">
    <property type="protein sequence ID" value="KJU84646.1"/>
    <property type="molecule type" value="Genomic_DNA"/>
</dbReference>
<dbReference type="AlphaFoldDB" id="A0A0F3GRW6"/>
<keyword evidence="2" id="KW-0547">Nucleotide-binding</keyword>
<evidence type="ECO:0000256" key="1">
    <source>
        <dbReference type="ARBA" id="ARBA00007381"/>
    </source>
</evidence>
<keyword evidence="6" id="KW-1185">Reference proteome</keyword>
<accession>A0A0F3GRW6</accession>
<dbReference type="CDD" id="cd10170">
    <property type="entry name" value="ASKHA_NBD_HSP70"/>
    <property type="match status" value="1"/>
</dbReference>
<protein>
    <submittedName>
        <fullName evidence="5">Molecular chaperone DnaK</fullName>
    </submittedName>
</protein>
<dbReference type="GO" id="GO:0140662">
    <property type="term" value="F:ATP-dependent protein folding chaperone"/>
    <property type="evidence" value="ECO:0007669"/>
    <property type="project" value="InterPro"/>
</dbReference>
<sequence>MQQRQGERLENQGPGVPLQGGNIMEQARYIVGIDLGTTNCVVAYIDTHNNTDGTKNEPENEKGTESILFTIPQITDMGCVEGLKYLPSFVFIPPSGEDPEKHYKLPWAENIPYVAGKYALKRGAQSPALLVSSAKSWLCNQVVDRTSPILPYNAPDSVKKHSPLEVSTYFLNHIRQAWNLAMATDNPQYALENQDVYITVPASFDAVARELTVKAANSAGLPSVTLLEEPLTAFYAWLNRSRDDWRKHTKVGDIILVCDIGGGTTDFSLIEVAQEDGDLVLKRIAVGDHILLGGDNMDLAMAYAVKKVFAQQGVNLDQYQMLGLVQSVREAKEKMLSDPDVPSHPIVVLGRGRSVVGGTIQTTLQRQDVQQTLVDGFFPQCHISDLPMERSATGLKELGLHYAADTAVTKHMSRFLRQHVQKIDDSTHHQKESTPTKTTAAAKKSHAKTVHEKSFIHPTKILFNGGVTKARELCLRIVDVLNQWLKAEGSGAVEVLSGNDPDIAVALGATYYGFTCRGKGIRVRAGAGRSYYVGIETAMPAVPGMAPPIKAVCVVPFGMEEGTDVVIEGQEFGLVVGEQSTFRFLSSTTRKTDVAGQILDEWETEQLTELAPFETTLAADGAEGAVIPVKLHSYLTETGSLQLWCKHSTGTNKWKLEFNVRTSDQSAT</sequence>
<evidence type="ECO:0000313" key="5">
    <source>
        <dbReference type="EMBL" id="KJU84646.1"/>
    </source>
</evidence>
<reference evidence="5 6" key="1">
    <citation type="submission" date="2015-02" db="EMBL/GenBank/DDBJ databases">
        <title>Single-cell genomics of uncultivated deep-branching MTB reveals a conserved set of magnetosome genes.</title>
        <authorList>
            <person name="Kolinko S."/>
            <person name="Richter M."/>
            <person name="Glockner F.O."/>
            <person name="Brachmann A."/>
            <person name="Schuler D."/>
        </authorList>
    </citation>
    <scope>NUCLEOTIDE SEQUENCE [LARGE SCALE GENOMIC DNA]</scope>
    <source>
        <strain evidence="5">TM-1</strain>
    </source>
</reference>
<feature type="region of interest" description="Disordered" evidence="4">
    <location>
        <begin position="422"/>
        <end position="449"/>
    </location>
</feature>
<feature type="compositionally biased region" description="Basic and acidic residues" evidence="4">
    <location>
        <begin position="422"/>
        <end position="434"/>
    </location>
</feature>
<dbReference type="InterPro" id="IPR013126">
    <property type="entry name" value="Hsp_70_fam"/>
</dbReference>
<dbReference type="InterPro" id="IPR018181">
    <property type="entry name" value="Heat_shock_70_CS"/>
</dbReference>
<comment type="caution">
    <text evidence="5">The sequence shown here is derived from an EMBL/GenBank/DDBJ whole genome shotgun (WGS) entry which is preliminary data.</text>
</comment>
<dbReference type="GO" id="GO:0005524">
    <property type="term" value="F:ATP binding"/>
    <property type="evidence" value="ECO:0007669"/>
    <property type="project" value="UniProtKB-KW"/>
</dbReference>
<dbReference type="Gene3D" id="3.30.420.40">
    <property type="match status" value="2"/>
</dbReference>
<comment type="similarity">
    <text evidence="1">Belongs to the heat shock protein 70 family.</text>
</comment>
<keyword evidence="3" id="KW-0067">ATP-binding</keyword>
<dbReference type="SUPFAM" id="SSF53067">
    <property type="entry name" value="Actin-like ATPase domain"/>
    <property type="match status" value="2"/>
</dbReference>
<name>A0A0F3GRW6_9BACT</name>
<organism evidence="5 6">
    <name type="scientific">Candidatus Magnetobacterium bavaricum</name>
    <dbReference type="NCBI Taxonomy" id="29290"/>
    <lineage>
        <taxon>Bacteria</taxon>
        <taxon>Pseudomonadati</taxon>
        <taxon>Nitrospirota</taxon>
        <taxon>Thermodesulfovibrionia</taxon>
        <taxon>Thermodesulfovibrionales</taxon>
        <taxon>Candidatus Magnetobacteriaceae</taxon>
        <taxon>Candidatus Magnetobacterium</taxon>
    </lineage>
</organism>
<proteinExistence type="inferred from homology"/>
<dbReference type="PANTHER" id="PTHR42749">
    <property type="entry name" value="CELL SHAPE-DETERMINING PROTEIN MREB"/>
    <property type="match status" value="1"/>
</dbReference>
<evidence type="ECO:0000313" key="6">
    <source>
        <dbReference type="Proteomes" id="UP000033423"/>
    </source>
</evidence>
<gene>
    <name evidence="5" type="ORF">MBAV_003161</name>
</gene>
<evidence type="ECO:0000256" key="2">
    <source>
        <dbReference type="ARBA" id="ARBA00022741"/>
    </source>
</evidence>
<evidence type="ECO:0000256" key="4">
    <source>
        <dbReference type="SAM" id="MobiDB-lite"/>
    </source>
</evidence>
<dbReference type="InterPro" id="IPR043129">
    <property type="entry name" value="ATPase_NBD"/>
</dbReference>